<organism evidence="2 3">
    <name type="scientific">Xenopus laevis</name>
    <name type="common">African clawed frog</name>
    <dbReference type="NCBI Taxonomy" id="8355"/>
    <lineage>
        <taxon>Eukaryota</taxon>
        <taxon>Metazoa</taxon>
        <taxon>Chordata</taxon>
        <taxon>Craniata</taxon>
        <taxon>Vertebrata</taxon>
        <taxon>Euteleostomi</taxon>
        <taxon>Amphibia</taxon>
        <taxon>Batrachia</taxon>
        <taxon>Anura</taxon>
        <taxon>Pipoidea</taxon>
        <taxon>Pipidae</taxon>
        <taxon>Xenopodinae</taxon>
        <taxon>Xenopus</taxon>
        <taxon>Xenopus</taxon>
    </lineage>
</organism>
<dbReference type="EMBL" id="CM004472">
    <property type="protein sequence ID" value="OCT85495.1"/>
    <property type="molecule type" value="Genomic_DNA"/>
</dbReference>
<evidence type="ECO:0000313" key="2">
    <source>
        <dbReference type="EMBL" id="OCT85495.1"/>
    </source>
</evidence>
<evidence type="ECO:0000313" key="3">
    <source>
        <dbReference type="Proteomes" id="UP000694892"/>
    </source>
</evidence>
<feature type="compositionally biased region" description="Polar residues" evidence="1">
    <location>
        <begin position="27"/>
        <end position="42"/>
    </location>
</feature>
<dbReference type="AlphaFoldDB" id="A0A974D6H5"/>
<dbReference type="Proteomes" id="UP000694892">
    <property type="component" value="Chromosome 4L"/>
</dbReference>
<protein>
    <submittedName>
        <fullName evidence="2">Uncharacterized protein</fullName>
    </submittedName>
</protein>
<gene>
    <name evidence="2" type="ORF">XELAEV_18023664mg</name>
</gene>
<proteinExistence type="predicted"/>
<accession>A0A974D6H5</accession>
<reference evidence="3" key="1">
    <citation type="journal article" date="2016" name="Nature">
        <title>Genome evolution in the allotetraploid frog Xenopus laevis.</title>
        <authorList>
            <person name="Session A.M."/>
            <person name="Uno Y."/>
            <person name="Kwon T."/>
            <person name="Chapman J.A."/>
            <person name="Toyoda A."/>
            <person name="Takahashi S."/>
            <person name="Fukui A."/>
            <person name="Hikosaka A."/>
            <person name="Suzuki A."/>
            <person name="Kondo M."/>
            <person name="van Heeringen S.J."/>
            <person name="Quigley I."/>
            <person name="Heinz S."/>
            <person name="Ogino H."/>
            <person name="Ochi H."/>
            <person name="Hellsten U."/>
            <person name="Lyons J.B."/>
            <person name="Simakov O."/>
            <person name="Putnam N."/>
            <person name="Stites J."/>
            <person name="Kuroki Y."/>
            <person name="Tanaka T."/>
            <person name="Michiue T."/>
            <person name="Watanabe M."/>
            <person name="Bogdanovic O."/>
            <person name="Lister R."/>
            <person name="Georgiou G."/>
            <person name="Paranjpe S.S."/>
            <person name="van Kruijsbergen I."/>
            <person name="Shu S."/>
            <person name="Carlson J."/>
            <person name="Kinoshita T."/>
            <person name="Ohta Y."/>
            <person name="Mawaribuchi S."/>
            <person name="Jenkins J."/>
            <person name="Grimwood J."/>
            <person name="Schmutz J."/>
            <person name="Mitros T."/>
            <person name="Mozaffari S.V."/>
            <person name="Suzuki Y."/>
            <person name="Haramoto Y."/>
            <person name="Yamamoto T.S."/>
            <person name="Takagi C."/>
            <person name="Heald R."/>
            <person name="Miller K."/>
            <person name="Haudenschild C."/>
            <person name="Kitzman J."/>
            <person name="Nakayama T."/>
            <person name="Izutsu Y."/>
            <person name="Robert J."/>
            <person name="Fortriede J."/>
            <person name="Burns K."/>
            <person name="Lotay V."/>
            <person name="Karimi K."/>
            <person name="Yasuoka Y."/>
            <person name="Dichmann D.S."/>
            <person name="Flajnik M.F."/>
            <person name="Houston D.W."/>
            <person name="Shendure J."/>
            <person name="DuPasquier L."/>
            <person name="Vize P.D."/>
            <person name="Zorn A.M."/>
            <person name="Ito M."/>
            <person name="Marcotte E.M."/>
            <person name="Wallingford J.B."/>
            <person name="Ito Y."/>
            <person name="Asashima M."/>
            <person name="Ueno N."/>
            <person name="Matsuda Y."/>
            <person name="Veenstra G.J."/>
            <person name="Fujiyama A."/>
            <person name="Harland R.M."/>
            <person name="Taira M."/>
            <person name="Rokhsar D.S."/>
        </authorList>
    </citation>
    <scope>NUCLEOTIDE SEQUENCE [LARGE SCALE GENOMIC DNA]</scope>
    <source>
        <strain evidence="3">J</strain>
    </source>
</reference>
<evidence type="ECO:0000256" key="1">
    <source>
        <dbReference type="SAM" id="MobiDB-lite"/>
    </source>
</evidence>
<feature type="region of interest" description="Disordered" evidence="1">
    <location>
        <begin position="25"/>
        <end position="90"/>
    </location>
</feature>
<feature type="compositionally biased region" description="Pro residues" evidence="1">
    <location>
        <begin position="76"/>
        <end position="90"/>
    </location>
</feature>
<sequence>MELSDWLRALARASACTYRNHCVPDFNFSSKSSTPTHGNQRNHPGDRHHGDGIGTVGSARSRGPGYFKKCSTAGPPFRPGPSTGVPPVPP</sequence>
<name>A0A974D6H5_XENLA</name>